<gene>
    <name evidence="2" type="ORF">ODALV1_LOCUS20547</name>
</gene>
<evidence type="ECO:0000256" key="1">
    <source>
        <dbReference type="SAM" id="Phobius"/>
    </source>
</evidence>
<proteinExistence type="predicted"/>
<feature type="transmembrane region" description="Helical" evidence="1">
    <location>
        <begin position="41"/>
        <end position="61"/>
    </location>
</feature>
<evidence type="ECO:0000313" key="2">
    <source>
        <dbReference type="EMBL" id="CAL8124284.1"/>
    </source>
</evidence>
<organism evidence="2 3">
    <name type="scientific">Orchesella dallaii</name>
    <dbReference type="NCBI Taxonomy" id="48710"/>
    <lineage>
        <taxon>Eukaryota</taxon>
        <taxon>Metazoa</taxon>
        <taxon>Ecdysozoa</taxon>
        <taxon>Arthropoda</taxon>
        <taxon>Hexapoda</taxon>
        <taxon>Collembola</taxon>
        <taxon>Entomobryomorpha</taxon>
        <taxon>Entomobryoidea</taxon>
        <taxon>Orchesellidae</taxon>
        <taxon>Orchesellinae</taxon>
        <taxon>Orchesella</taxon>
    </lineage>
</organism>
<keyword evidence="1" id="KW-1133">Transmembrane helix</keyword>
<sequence>MNVNISQAYRFLHNHIITNSASSIPGQLDISHEHMTMGNPYIMRLINYFTIIFIDAMSFWIESCSRKRVALEWLLFLSPKRYRIVFSLCIPGIPMTSFSYPFAMLKQAGGEF</sequence>
<keyword evidence="3" id="KW-1185">Reference proteome</keyword>
<comment type="caution">
    <text evidence="2">The sequence shown here is derived from an EMBL/GenBank/DDBJ whole genome shotgun (WGS) entry which is preliminary data.</text>
</comment>
<accession>A0ABP1RA57</accession>
<evidence type="ECO:0000313" key="3">
    <source>
        <dbReference type="Proteomes" id="UP001642540"/>
    </source>
</evidence>
<dbReference type="EMBL" id="CAXLJM020000068">
    <property type="protein sequence ID" value="CAL8124284.1"/>
    <property type="molecule type" value="Genomic_DNA"/>
</dbReference>
<feature type="transmembrane region" description="Helical" evidence="1">
    <location>
        <begin position="82"/>
        <end position="103"/>
    </location>
</feature>
<reference evidence="2 3" key="1">
    <citation type="submission" date="2024-08" db="EMBL/GenBank/DDBJ databases">
        <authorList>
            <person name="Cucini C."/>
            <person name="Frati F."/>
        </authorList>
    </citation>
    <scope>NUCLEOTIDE SEQUENCE [LARGE SCALE GENOMIC DNA]</scope>
</reference>
<keyword evidence="1" id="KW-0472">Membrane</keyword>
<keyword evidence="1" id="KW-0812">Transmembrane</keyword>
<protein>
    <submittedName>
        <fullName evidence="2">Uncharacterized protein</fullName>
    </submittedName>
</protein>
<dbReference type="Proteomes" id="UP001642540">
    <property type="component" value="Unassembled WGS sequence"/>
</dbReference>
<name>A0ABP1RA57_9HEXA</name>